<dbReference type="EMBL" id="CAJNOK010011830">
    <property type="protein sequence ID" value="CAF1149519.1"/>
    <property type="molecule type" value="Genomic_DNA"/>
</dbReference>
<proteinExistence type="predicted"/>
<organism evidence="2 4">
    <name type="scientific">Didymodactylos carnosus</name>
    <dbReference type="NCBI Taxonomy" id="1234261"/>
    <lineage>
        <taxon>Eukaryota</taxon>
        <taxon>Metazoa</taxon>
        <taxon>Spiralia</taxon>
        <taxon>Gnathifera</taxon>
        <taxon>Rotifera</taxon>
        <taxon>Eurotatoria</taxon>
        <taxon>Bdelloidea</taxon>
        <taxon>Philodinida</taxon>
        <taxon>Philodinidae</taxon>
        <taxon>Didymodactylos</taxon>
    </lineage>
</organism>
<evidence type="ECO:0000313" key="4">
    <source>
        <dbReference type="Proteomes" id="UP000677228"/>
    </source>
</evidence>
<sequence length="216" mass="24585">YNSMLDELPAYLGGRANSWRRLNLEDIPRQSIFYDVVSYVSSGKVSSDLRQKLPTLMKHPTSESVQIQHVELLKQIKSLESNRSSPSLSFIKNAASQKPKPLQTSRRSRQALKNVSRMRQAYISTRSESLPTTLILAYEKQVEAMTGAVVHPTRQDGRLTPTLTTLDDDGNKFDQQDEDDDELENDFNDQADALYAWTEGLSWNDDYFKTPRIPTA</sequence>
<gene>
    <name evidence="2" type="ORF">OVA965_LOCUS21533</name>
    <name evidence="3" type="ORF">TMI583_LOCUS22203</name>
</gene>
<protein>
    <submittedName>
        <fullName evidence="2">Uncharacterized protein</fullName>
    </submittedName>
</protein>
<dbReference type="AlphaFoldDB" id="A0A8S2EFI6"/>
<feature type="region of interest" description="Disordered" evidence="1">
    <location>
        <begin position="93"/>
        <end position="113"/>
    </location>
</feature>
<accession>A0A8S2EFI6</accession>
<dbReference type="Proteomes" id="UP000682733">
    <property type="component" value="Unassembled WGS sequence"/>
</dbReference>
<feature type="region of interest" description="Disordered" evidence="1">
    <location>
        <begin position="154"/>
        <end position="184"/>
    </location>
</feature>
<dbReference type="PANTHER" id="PTHR33504:SF1">
    <property type="entry name" value="FAMILY WITH SEQUENCE SIMILARITY 90, MEMBER A1B"/>
    <property type="match status" value="1"/>
</dbReference>
<dbReference type="PANTHER" id="PTHR33504">
    <property type="entry name" value="NADH DEHYDROGENASE (UBIQUINONE) 1 BETA SUBCOMPLEX, 4"/>
    <property type="match status" value="1"/>
</dbReference>
<evidence type="ECO:0000313" key="2">
    <source>
        <dbReference type="EMBL" id="CAF1149519.1"/>
    </source>
</evidence>
<dbReference type="EMBL" id="CAJOBA010030405">
    <property type="protein sequence ID" value="CAF3954630.1"/>
    <property type="molecule type" value="Genomic_DNA"/>
</dbReference>
<reference evidence="2" key="1">
    <citation type="submission" date="2021-02" db="EMBL/GenBank/DDBJ databases">
        <authorList>
            <person name="Nowell W R."/>
        </authorList>
    </citation>
    <scope>NUCLEOTIDE SEQUENCE</scope>
</reference>
<evidence type="ECO:0000256" key="1">
    <source>
        <dbReference type="SAM" id="MobiDB-lite"/>
    </source>
</evidence>
<feature type="non-terminal residue" evidence="2">
    <location>
        <position position="216"/>
    </location>
</feature>
<comment type="caution">
    <text evidence="2">The sequence shown here is derived from an EMBL/GenBank/DDBJ whole genome shotgun (WGS) entry which is preliminary data.</text>
</comment>
<dbReference type="Proteomes" id="UP000677228">
    <property type="component" value="Unassembled WGS sequence"/>
</dbReference>
<evidence type="ECO:0000313" key="3">
    <source>
        <dbReference type="EMBL" id="CAF3954630.1"/>
    </source>
</evidence>
<name>A0A8S2EFI6_9BILA</name>